<dbReference type="AlphaFoldDB" id="A0A418EBI6"/>
<sequence length="497" mass="51571">MLALAIKLVVILGVLSGEAAGQSTLVECDSGKIALTSVPFMKTPAADACGANALGGKSIRSIFEFSVTPPDTIAKMVNTPSCQTWWSDLSAPFALFKPCTYLGMSIQDFSNMPLQEFLEANNQEILLSFGPNQPADTSPMEIDDKGSAAPPSPVATAALVGTMAAVTSTLAPPIPTSTRSIEVSTLAARCDSGKIAVTSVPFMTTPAADACGAEALGGKSIRSIFESSVTPPDTIAKMVNTPSCQTWWSELSAPFALFKPCMYLGTTIQDFSKQPLQAFLEANNKEIQSFDPNRPADTSPVETDDEGGGAASVESTTEVPPETSLAPPSVIETQIALTIVPTYDSADAVTCAAATLNGKDFNSLFETTPASDDTIKAVSAHPGCNAWYSTVATAFAGMDACEFLGRNVQEYGKLSLTEFLVANNKEIQSFDPSKTLSPVPTDTPTSLAPTNATEATTVPKPTPTPPVTTKASSAAGPTSAGAIVLAFSIAAAGLLHM</sequence>
<protein>
    <submittedName>
        <fullName evidence="3">Uncharacterized protein</fullName>
    </submittedName>
</protein>
<reference evidence="3 4" key="1">
    <citation type="submission" date="2018-08" db="EMBL/GenBank/DDBJ databases">
        <title>Aphanomyces genome sequencing and annotation.</title>
        <authorList>
            <person name="Minardi D."/>
            <person name="Oidtmann B."/>
            <person name="Van Der Giezen M."/>
            <person name="Studholme D.J."/>
        </authorList>
    </citation>
    <scope>NUCLEOTIDE SEQUENCE [LARGE SCALE GENOMIC DNA]</scope>
    <source>
        <strain evidence="3 4">FDL457</strain>
    </source>
</reference>
<proteinExistence type="predicted"/>
<feature type="chain" id="PRO_5019267043" evidence="2">
    <location>
        <begin position="22"/>
        <end position="497"/>
    </location>
</feature>
<organism evidence="3 4">
    <name type="scientific">Aphanomyces astaci</name>
    <name type="common">Crayfish plague agent</name>
    <dbReference type="NCBI Taxonomy" id="112090"/>
    <lineage>
        <taxon>Eukaryota</taxon>
        <taxon>Sar</taxon>
        <taxon>Stramenopiles</taxon>
        <taxon>Oomycota</taxon>
        <taxon>Saprolegniomycetes</taxon>
        <taxon>Saprolegniales</taxon>
        <taxon>Verrucalvaceae</taxon>
        <taxon>Aphanomyces</taxon>
    </lineage>
</organism>
<evidence type="ECO:0000313" key="3">
    <source>
        <dbReference type="EMBL" id="RHZ10313.1"/>
    </source>
</evidence>
<comment type="caution">
    <text evidence="3">The sequence shown here is derived from an EMBL/GenBank/DDBJ whole genome shotgun (WGS) entry which is preliminary data.</text>
</comment>
<dbReference type="Proteomes" id="UP000286510">
    <property type="component" value="Unassembled WGS sequence"/>
</dbReference>
<dbReference type="VEuPathDB" id="FungiDB:H257_15527"/>
<dbReference type="EMBL" id="QUTF01015164">
    <property type="protein sequence ID" value="RHZ10313.1"/>
    <property type="molecule type" value="Genomic_DNA"/>
</dbReference>
<dbReference type="VEuPathDB" id="FungiDB:H257_15528"/>
<feature type="compositionally biased region" description="Polar residues" evidence="1">
    <location>
        <begin position="431"/>
        <end position="451"/>
    </location>
</feature>
<name>A0A418EBI6_APHAT</name>
<feature type="region of interest" description="Disordered" evidence="1">
    <location>
        <begin position="287"/>
        <end position="327"/>
    </location>
</feature>
<evidence type="ECO:0000256" key="1">
    <source>
        <dbReference type="SAM" id="MobiDB-lite"/>
    </source>
</evidence>
<evidence type="ECO:0000256" key="2">
    <source>
        <dbReference type="SAM" id="SignalP"/>
    </source>
</evidence>
<evidence type="ECO:0000313" key="4">
    <source>
        <dbReference type="Proteomes" id="UP000286510"/>
    </source>
</evidence>
<accession>A0A418EBI6</accession>
<feature type="signal peptide" evidence="2">
    <location>
        <begin position="1"/>
        <end position="21"/>
    </location>
</feature>
<dbReference type="VEuPathDB" id="FungiDB:H257_15529"/>
<feature type="region of interest" description="Disordered" evidence="1">
    <location>
        <begin position="431"/>
        <end position="473"/>
    </location>
</feature>
<keyword evidence="2" id="KW-0732">Signal</keyword>
<gene>
    <name evidence="3" type="ORF">DYB26_009594</name>
</gene>